<sequence length="619" mass="67614">MKITETTNDSTPTIRISLTGSDAEKSDRIQIIKNDGTGYTHSKYATLTETDITRGWKEVALSTLSAGVGNSNKDYNFKVKIIDQVGNQGELSAERSIVYDGNVEKLTLSLKDDTGTSGIDGVTSNKTIKIGNIEKGAKVEYILDGSTDNWTTLTSTITYDSDEKGAAEIELNENTEYTAGSIKVRQTDSAGNANTGNDIVKNSAWKIDSTAVEYDGTEDEEIFRVKNTDTNAFESHIVLTFTEDIVKLPTFDKNSFTISIGNNQVANSDIKSVTTTGKKVIIIMTTDINAATELKLSYTQTDNTKALQDKAGNSLVAISEQTFTIDNVAPTKPIIESITDNVGDDQGIIDDDMITDDRRLVVRVKFTDAAVEGDLLKYYNTKDSDKLLTTIGLTQADIGRGYKDTTLYLDNSVEGKDYGLNVKIVDKTGNISVASDTKNFIVDAVVSSPTITLTDTGVSTSDKITSNSTIEVSNIEKGAWWEYTLNGGDSWTAYDFTDSESGGTNSDGHEISNSDSTDYSFQLAKNTTYDARDIRVRQTDKAKNKTTSEISSEVVIDNIVPEYRSIESSGNAIILTFSEDLNNFDVTSSTARNSFVIEDNSVSRVRVNGKKFILLFKNR</sequence>
<dbReference type="InterPro" id="IPR013783">
    <property type="entry name" value="Ig-like_fold"/>
</dbReference>
<dbReference type="AlphaFoldDB" id="A0A853F3P2"/>
<comment type="caution">
    <text evidence="1">The sequence shown here is derived from an EMBL/GenBank/DDBJ whole genome shotgun (WGS) entry which is preliminary data.</text>
</comment>
<evidence type="ECO:0000313" key="1">
    <source>
        <dbReference type="EMBL" id="NYT28262.1"/>
    </source>
</evidence>
<dbReference type="Gene3D" id="3.30.420.430">
    <property type="match status" value="1"/>
</dbReference>
<name>A0A853F3P2_9GAMM</name>
<dbReference type="EMBL" id="JACCHT010000002">
    <property type="protein sequence ID" value="NYT28262.1"/>
    <property type="molecule type" value="Genomic_DNA"/>
</dbReference>
<evidence type="ECO:0000313" key="2">
    <source>
        <dbReference type="Proteomes" id="UP000568751"/>
    </source>
</evidence>
<dbReference type="Proteomes" id="UP000568751">
    <property type="component" value="Unassembled WGS sequence"/>
</dbReference>
<gene>
    <name evidence="1" type="ORF">H0A76_10530</name>
</gene>
<protein>
    <submittedName>
        <fullName evidence="1">Uncharacterized protein</fullName>
    </submittedName>
</protein>
<proteinExistence type="predicted"/>
<dbReference type="Gene3D" id="2.60.40.10">
    <property type="entry name" value="Immunoglobulins"/>
    <property type="match status" value="1"/>
</dbReference>
<organism evidence="1 2">
    <name type="scientific">Candidatus Thiodubiliella endoseptemdiera</name>
    <dbReference type="NCBI Taxonomy" id="2738886"/>
    <lineage>
        <taxon>Bacteria</taxon>
        <taxon>Pseudomonadati</taxon>
        <taxon>Pseudomonadota</taxon>
        <taxon>Gammaproteobacteria</taxon>
        <taxon>Candidatus Pseudothioglobaceae</taxon>
        <taxon>Candidatus Thiodubiliella</taxon>
    </lineage>
</organism>
<accession>A0A853F3P2</accession>
<reference evidence="1 2" key="1">
    <citation type="submission" date="2020-05" db="EMBL/GenBank/DDBJ databases">
        <title>Horizontal transmission and recombination maintain forever young bacterial symbiont genomes.</title>
        <authorList>
            <person name="Russell S.L."/>
            <person name="Pepper-Tunick E."/>
            <person name="Svedberg J."/>
            <person name="Byrne A."/>
            <person name="Ruelas Castillo J."/>
            <person name="Vollmers C."/>
            <person name="Beinart R.A."/>
            <person name="Corbett-Detig R."/>
        </authorList>
    </citation>
    <scope>NUCLEOTIDE SEQUENCE [LARGE SCALE GENOMIC DNA]</scope>
    <source>
        <strain evidence="1">455</strain>
    </source>
</reference>